<dbReference type="InterPro" id="IPR009056">
    <property type="entry name" value="Cyt_c-like_dom"/>
</dbReference>
<feature type="chain" id="PRO_5022729830" evidence="10">
    <location>
        <begin position="25"/>
        <end position="222"/>
    </location>
</feature>
<dbReference type="Proteomes" id="UP000323161">
    <property type="component" value="Unassembled WGS sequence"/>
</dbReference>
<feature type="binding site" description="covalent" evidence="8">
    <location>
        <position position="48"/>
    </location>
    <ligand>
        <name>heme c</name>
        <dbReference type="ChEBI" id="CHEBI:61717"/>
        <label>1</label>
    </ligand>
</feature>
<feature type="binding site" description="axial binding residue" evidence="9">
    <location>
        <position position="89"/>
    </location>
    <ligand>
        <name>heme c</name>
        <dbReference type="ChEBI" id="CHEBI:61717"/>
        <label>1</label>
    </ligand>
    <ligandPart>
        <name>Fe</name>
        <dbReference type="ChEBI" id="CHEBI:18248"/>
    </ligandPart>
</feature>
<evidence type="ECO:0000256" key="10">
    <source>
        <dbReference type="SAM" id="SignalP"/>
    </source>
</evidence>
<feature type="binding site" description="axial binding residue" evidence="9">
    <location>
        <position position="150"/>
    </location>
    <ligand>
        <name>heme c</name>
        <dbReference type="ChEBI" id="CHEBI:61717"/>
        <label>2</label>
    </ligand>
    <ligandPart>
        <name>Fe</name>
        <dbReference type="ChEBI" id="CHEBI:18248"/>
    </ligandPart>
</feature>
<dbReference type="GO" id="GO:0042597">
    <property type="term" value="C:periplasmic space"/>
    <property type="evidence" value="ECO:0007669"/>
    <property type="project" value="UniProtKB-SubCell"/>
</dbReference>
<comment type="PTM">
    <text evidence="8">Binds 2 heme c groups covalently per subunit.</text>
</comment>
<dbReference type="InterPro" id="IPR008168">
    <property type="entry name" value="Cyt_C_IC"/>
</dbReference>
<dbReference type="Pfam" id="PF00034">
    <property type="entry name" value="Cytochrom_C"/>
    <property type="match status" value="2"/>
</dbReference>
<keyword evidence="10" id="KW-0732">Signal</keyword>
<keyword evidence="7 9" id="KW-0408">Iron</keyword>
<keyword evidence="13" id="KW-1185">Reference proteome</keyword>
<dbReference type="PROSITE" id="PS51007">
    <property type="entry name" value="CYTC"/>
    <property type="match status" value="2"/>
</dbReference>
<dbReference type="PIRSF" id="PIRSF000005">
    <property type="entry name" value="Cytochrome_c4"/>
    <property type="match status" value="1"/>
</dbReference>
<evidence type="ECO:0000256" key="3">
    <source>
        <dbReference type="ARBA" id="ARBA00022617"/>
    </source>
</evidence>
<dbReference type="GO" id="GO:0020037">
    <property type="term" value="F:heme binding"/>
    <property type="evidence" value="ECO:0007669"/>
    <property type="project" value="InterPro"/>
</dbReference>
<dbReference type="PANTHER" id="PTHR33751:SF9">
    <property type="entry name" value="CYTOCHROME C4"/>
    <property type="match status" value="1"/>
</dbReference>
<proteinExistence type="predicted"/>
<dbReference type="InterPro" id="IPR050597">
    <property type="entry name" value="Cytochrome_c_Oxidase_Subunit"/>
</dbReference>
<evidence type="ECO:0000256" key="8">
    <source>
        <dbReference type="PIRSR" id="PIRSR000005-1"/>
    </source>
</evidence>
<evidence type="ECO:0000256" key="5">
    <source>
        <dbReference type="ARBA" id="ARBA00022764"/>
    </source>
</evidence>
<keyword evidence="6" id="KW-0249">Electron transport</keyword>
<dbReference type="PANTHER" id="PTHR33751">
    <property type="entry name" value="CBB3-TYPE CYTOCHROME C OXIDASE SUBUNIT FIXP"/>
    <property type="match status" value="1"/>
</dbReference>
<feature type="signal peptide" evidence="10">
    <location>
        <begin position="1"/>
        <end position="24"/>
    </location>
</feature>
<keyword evidence="4 9" id="KW-0479">Metal-binding</keyword>
<dbReference type="GO" id="GO:0009055">
    <property type="term" value="F:electron transfer activity"/>
    <property type="evidence" value="ECO:0007669"/>
    <property type="project" value="InterPro"/>
</dbReference>
<protein>
    <submittedName>
        <fullName evidence="12">Cytochrome c4</fullName>
    </submittedName>
</protein>
<gene>
    <name evidence="12" type="ORF">FWJ25_03415</name>
</gene>
<keyword evidence="2" id="KW-0813">Transport</keyword>
<feature type="domain" description="Cytochrome c" evidence="11">
    <location>
        <begin position="125"/>
        <end position="215"/>
    </location>
</feature>
<organism evidence="12 13">
    <name type="scientific">Marinobacter salinexigens</name>
    <dbReference type="NCBI Taxonomy" id="2919747"/>
    <lineage>
        <taxon>Bacteria</taxon>
        <taxon>Pseudomonadati</taxon>
        <taxon>Pseudomonadota</taxon>
        <taxon>Gammaproteobacteria</taxon>
        <taxon>Pseudomonadales</taxon>
        <taxon>Marinobacteraceae</taxon>
        <taxon>Marinobacter</taxon>
    </lineage>
</organism>
<dbReference type="GO" id="GO:0005506">
    <property type="term" value="F:iron ion binding"/>
    <property type="evidence" value="ECO:0007669"/>
    <property type="project" value="InterPro"/>
</dbReference>
<evidence type="ECO:0000256" key="1">
    <source>
        <dbReference type="ARBA" id="ARBA00004418"/>
    </source>
</evidence>
<feature type="binding site" description="covalent" evidence="8">
    <location>
        <position position="45"/>
    </location>
    <ligand>
        <name>heme c</name>
        <dbReference type="ChEBI" id="CHEBI:61717"/>
        <label>1</label>
    </ligand>
</feature>
<evidence type="ECO:0000256" key="7">
    <source>
        <dbReference type="ARBA" id="ARBA00023004"/>
    </source>
</evidence>
<evidence type="ECO:0000313" key="13">
    <source>
        <dbReference type="Proteomes" id="UP000323161"/>
    </source>
</evidence>
<evidence type="ECO:0000313" key="12">
    <source>
        <dbReference type="EMBL" id="KAA1176193.1"/>
    </source>
</evidence>
<evidence type="ECO:0000256" key="4">
    <source>
        <dbReference type="ARBA" id="ARBA00022723"/>
    </source>
</evidence>
<evidence type="ECO:0000256" key="9">
    <source>
        <dbReference type="PIRSR" id="PIRSR000005-2"/>
    </source>
</evidence>
<dbReference type="InterPro" id="IPR036909">
    <property type="entry name" value="Cyt_c-like_dom_sf"/>
</dbReference>
<dbReference type="EMBL" id="VTUU01000001">
    <property type="protein sequence ID" value="KAA1176193.1"/>
    <property type="molecule type" value="Genomic_DNA"/>
</dbReference>
<feature type="binding site" description="axial binding residue" evidence="9">
    <location>
        <position position="192"/>
    </location>
    <ligand>
        <name>heme c</name>
        <dbReference type="ChEBI" id="CHEBI:61717"/>
        <label>2</label>
    </ligand>
    <ligandPart>
        <name>Fe</name>
        <dbReference type="ChEBI" id="CHEBI:18248"/>
    </ligandPart>
</feature>
<feature type="binding site" description="covalent" evidence="8">
    <location>
        <position position="146"/>
    </location>
    <ligand>
        <name>heme c</name>
        <dbReference type="ChEBI" id="CHEBI:61717"/>
        <label>2</label>
    </ligand>
</feature>
<name>A0A5B0VP22_9GAMM</name>
<evidence type="ECO:0000256" key="6">
    <source>
        <dbReference type="ARBA" id="ARBA00022982"/>
    </source>
</evidence>
<feature type="domain" description="Cytochrome c" evidence="11">
    <location>
        <begin position="26"/>
        <end position="112"/>
    </location>
</feature>
<evidence type="ECO:0000259" key="11">
    <source>
        <dbReference type="PROSITE" id="PS51007"/>
    </source>
</evidence>
<dbReference type="PRINTS" id="PR00605">
    <property type="entry name" value="CYTCHROMECIC"/>
</dbReference>
<dbReference type="AlphaFoldDB" id="A0A5B0VP22"/>
<dbReference type="Gene3D" id="1.10.760.10">
    <property type="entry name" value="Cytochrome c-like domain"/>
    <property type="match status" value="2"/>
</dbReference>
<sequence length="222" mass="23144">MTRQFSRLLLAGCTALFITPLSHAQGDPDAGAQLVNQGDGSGAPCMACHGPDGGGNAVAGFPRLAGLDAGYLAKQIQDYNSGRRVSPVMQPNVDNFSEQQAQDIAAYYASLPVPASTAASSASESQLAMGKKLAEEGDWDNSIPPCSTCHGPGNRGVGDAFPALAGQHPSYIKQQLEAWQNGQRKNDPNQLMTAVAERLSSEQVEAVAAYLGTLSTQPAKAQ</sequence>
<reference evidence="12 13" key="1">
    <citation type="submission" date="2019-08" db="EMBL/GenBank/DDBJ databases">
        <title>Marinobacter ZYF650 sp. nov., a marine bacterium isolated from seawater of the Mariana trench.</title>
        <authorList>
            <person name="Ahmad W."/>
        </authorList>
    </citation>
    <scope>NUCLEOTIDE SEQUENCE [LARGE SCALE GENOMIC DNA]</scope>
    <source>
        <strain evidence="12 13">ZYF650</strain>
    </source>
</reference>
<comment type="caution">
    <text evidence="12">The sequence shown here is derived from an EMBL/GenBank/DDBJ whole genome shotgun (WGS) entry which is preliminary data.</text>
</comment>
<feature type="binding site" description="axial binding residue" evidence="9">
    <location>
        <position position="49"/>
    </location>
    <ligand>
        <name>heme c</name>
        <dbReference type="ChEBI" id="CHEBI:61717"/>
        <label>1</label>
    </ligand>
    <ligandPart>
        <name>Fe</name>
        <dbReference type="ChEBI" id="CHEBI:18248"/>
    </ligandPart>
</feature>
<accession>A0A5B0VP22</accession>
<comment type="subcellular location">
    <subcellularLocation>
        <location evidence="1">Periplasm</location>
    </subcellularLocation>
</comment>
<keyword evidence="5" id="KW-0574">Periplasm</keyword>
<keyword evidence="3 8" id="KW-0349">Heme</keyword>
<dbReference type="RefSeq" id="WP_149598820.1">
    <property type="nucleotide sequence ID" value="NZ_VTUU01000001.1"/>
</dbReference>
<evidence type="ECO:0000256" key="2">
    <source>
        <dbReference type="ARBA" id="ARBA00022448"/>
    </source>
</evidence>
<dbReference type="SUPFAM" id="SSF46626">
    <property type="entry name" value="Cytochrome c"/>
    <property type="match status" value="2"/>
</dbReference>
<dbReference type="InterPro" id="IPR024167">
    <property type="entry name" value="Cytochrome_c4-like"/>
</dbReference>
<feature type="binding site" description="covalent" evidence="8">
    <location>
        <position position="149"/>
    </location>
    <ligand>
        <name>heme c</name>
        <dbReference type="ChEBI" id="CHEBI:61717"/>
        <label>2</label>
    </ligand>
</feature>